<keyword evidence="2" id="KW-1185">Reference proteome</keyword>
<evidence type="ECO:0000313" key="1">
    <source>
        <dbReference type="EMBL" id="UPK96267.1"/>
    </source>
</evidence>
<proteinExistence type="predicted"/>
<reference evidence="1" key="1">
    <citation type="submission" date="2021-11" db="EMBL/GenBank/DDBJ databases">
        <title>Fusarium solani-melongenae Genome sequencing and assembly.</title>
        <authorList>
            <person name="Xie S."/>
            <person name="Huang L."/>
            <person name="Zhang X."/>
        </authorList>
    </citation>
    <scope>NUCLEOTIDE SEQUENCE</scope>
    <source>
        <strain evidence="1">CRI 24-3</strain>
    </source>
</reference>
<evidence type="ECO:0000313" key="2">
    <source>
        <dbReference type="Proteomes" id="UP000830768"/>
    </source>
</evidence>
<accession>A0ACD3Z527</accession>
<name>A0ACD3Z527_FUSSC</name>
<sequence>MTDFEHLSMIPGLLLAGHETTTNVLSMGLAHLLHLDLWDEASADENTLTAAIEELLRYESAITGMRRVATKDTRIGETCLRAGDSLFVAYNAGSRDQTKFCRSNQVDLSRHSKTQHLGFGRGTPYDEIEYGRVHEGRGPTRVEVAWDLPRDRSLLKRAPVPLASSRAPKRPIVDHEVVVDKIESFADSIKLLSLRSQDGKPLPTWSPGSHIDVQVGTLGYRQYSLCSNPADSSRLEIAVLREDKGAGGSQYIHENFKPGDKLLIRGPRNNFEFEAGGRRTVFIAGGIGITPIKPMVDGAAAAGLDYELIYLGKQRSGLAFVDEIVKTHGQRCTLWLSSEKSGQRLDLYNRYKNAELDGLRVYCCGPDSLLEGLEQALSHAPSGVLRLERFSNSTLPVRQEADNTVFDVVLARSGRTVHVPKDKTLLEVVNEAGAGVTSTCNKGLCGSCEVTVLEGTPEHLDVVLTASERAEGGSMMACVSRCRGSRLVLDLW</sequence>
<dbReference type="EMBL" id="CP090035">
    <property type="protein sequence ID" value="UPK96267.1"/>
    <property type="molecule type" value="Genomic_DNA"/>
</dbReference>
<gene>
    <name evidence="1" type="ORF">LCI18_007202</name>
</gene>
<organism evidence="1 2">
    <name type="scientific">Fusarium solani subsp. cucurbitae</name>
    <name type="common">Neocosmosporum cucurbitae</name>
    <dbReference type="NCBI Taxonomy" id="2747967"/>
    <lineage>
        <taxon>Eukaryota</taxon>
        <taxon>Fungi</taxon>
        <taxon>Dikarya</taxon>
        <taxon>Ascomycota</taxon>
        <taxon>Pezizomycotina</taxon>
        <taxon>Sordariomycetes</taxon>
        <taxon>Hypocreomycetidae</taxon>
        <taxon>Hypocreales</taxon>
        <taxon>Nectriaceae</taxon>
        <taxon>Fusarium</taxon>
        <taxon>Fusarium solani species complex</taxon>
    </lineage>
</organism>
<dbReference type="Proteomes" id="UP000830768">
    <property type="component" value="Chromosome 6"/>
</dbReference>
<protein>
    <submittedName>
        <fullName evidence="1">Uncharacterized protein</fullName>
    </submittedName>
</protein>